<dbReference type="InterPro" id="IPR001123">
    <property type="entry name" value="LeuE-type"/>
</dbReference>
<dbReference type="AlphaFoldDB" id="A0A0A5JPK4"/>
<evidence type="ECO:0000256" key="3">
    <source>
        <dbReference type="ARBA" id="ARBA00022692"/>
    </source>
</evidence>
<evidence type="ECO:0000313" key="7">
    <source>
        <dbReference type="EMBL" id="KGY09878.1"/>
    </source>
</evidence>
<dbReference type="PANTHER" id="PTHR30086:SF20">
    <property type="entry name" value="ARGININE EXPORTER PROTEIN ARGO-RELATED"/>
    <property type="match status" value="1"/>
</dbReference>
<proteinExistence type="predicted"/>
<comment type="caution">
    <text evidence="7">The sequence shown here is derived from an EMBL/GenBank/DDBJ whole genome shotgun (WGS) entry which is preliminary data.</text>
</comment>
<dbReference type="Proteomes" id="UP000030451">
    <property type="component" value="Unassembled WGS sequence"/>
</dbReference>
<dbReference type="Pfam" id="PF01810">
    <property type="entry name" value="LysE"/>
    <property type="match status" value="1"/>
</dbReference>
<evidence type="ECO:0000313" key="8">
    <source>
        <dbReference type="Proteomes" id="UP000030451"/>
    </source>
</evidence>
<feature type="transmembrane region" description="Helical" evidence="6">
    <location>
        <begin position="141"/>
        <end position="166"/>
    </location>
</feature>
<dbReference type="GO" id="GO:0033228">
    <property type="term" value="P:cysteine export across plasma membrane"/>
    <property type="evidence" value="ECO:0007669"/>
    <property type="project" value="TreeGrafter"/>
</dbReference>
<dbReference type="RefSeq" id="WP_038187817.1">
    <property type="nucleotide sequence ID" value="NZ_JRWP01000004.1"/>
</dbReference>
<dbReference type="OrthoDB" id="9812084at2"/>
<keyword evidence="5 6" id="KW-0472">Membrane</keyword>
<evidence type="ECO:0000256" key="5">
    <source>
        <dbReference type="ARBA" id="ARBA00023136"/>
    </source>
</evidence>
<keyword evidence="2" id="KW-1003">Cell membrane</keyword>
<dbReference type="PANTHER" id="PTHR30086">
    <property type="entry name" value="ARGININE EXPORTER PROTEIN ARGO"/>
    <property type="match status" value="1"/>
</dbReference>
<reference evidence="7 8" key="1">
    <citation type="submission" date="2014-10" db="EMBL/GenBank/DDBJ databases">
        <title>Genome sequencing of Vibrio sinaloensis T08.</title>
        <authorList>
            <person name="Chan K.-G."/>
            <person name="Mohamad N.I."/>
        </authorList>
    </citation>
    <scope>NUCLEOTIDE SEQUENCE [LARGE SCALE GENOMIC DNA]</scope>
    <source>
        <strain evidence="7 8">T08</strain>
    </source>
</reference>
<protein>
    <submittedName>
        <fullName evidence="7">Threonine transporter RhtB</fullName>
    </submittedName>
</protein>
<dbReference type="EMBL" id="JRWP01000004">
    <property type="protein sequence ID" value="KGY09878.1"/>
    <property type="molecule type" value="Genomic_DNA"/>
</dbReference>
<dbReference type="GO" id="GO:0005886">
    <property type="term" value="C:plasma membrane"/>
    <property type="evidence" value="ECO:0007669"/>
    <property type="project" value="UniProtKB-SubCell"/>
</dbReference>
<comment type="subcellular location">
    <subcellularLocation>
        <location evidence="1">Cell membrane</location>
        <topology evidence="1">Multi-pass membrane protein</topology>
    </subcellularLocation>
</comment>
<evidence type="ECO:0000256" key="4">
    <source>
        <dbReference type="ARBA" id="ARBA00022989"/>
    </source>
</evidence>
<name>A0A0A5JPK4_PHOS4</name>
<feature type="transmembrane region" description="Helical" evidence="6">
    <location>
        <begin position="178"/>
        <end position="196"/>
    </location>
</feature>
<keyword evidence="3 6" id="KW-0812">Transmembrane</keyword>
<organism evidence="7 8">
    <name type="scientific">Photobacterium sp. (strain ATCC 43367)</name>
    <dbReference type="NCBI Taxonomy" id="379097"/>
    <lineage>
        <taxon>Bacteria</taxon>
        <taxon>Pseudomonadati</taxon>
        <taxon>Pseudomonadota</taxon>
        <taxon>Gammaproteobacteria</taxon>
        <taxon>Vibrionales</taxon>
        <taxon>Vibrionaceae</taxon>
        <taxon>Vibrio</taxon>
        <taxon>Vibrio oreintalis group</taxon>
    </lineage>
</organism>
<dbReference type="STRING" id="379097.SE23_07625"/>
<evidence type="ECO:0000256" key="2">
    <source>
        <dbReference type="ARBA" id="ARBA00022475"/>
    </source>
</evidence>
<sequence>MSAQLLAAFLLFAVSISLTPGAGNVALLGISSRYGFSATVPFVLGNAVGVIIMLVGASVGLVSLFTLYPDLYTALKWIGAVYLLYLAWSIATMEVDNDSNAKKSGFLSGVWVQILNPKSWVASLTVFAQFISPNNDYLTQVVIIISVMLGTGVLGMFAWAYFGTVLNRFIQSPQKVVWVNRCMGSSLALVVVFMLSQPV</sequence>
<accession>A0A0A5JPK4</accession>
<feature type="transmembrane region" description="Helical" evidence="6">
    <location>
        <begin position="45"/>
        <end position="67"/>
    </location>
</feature>
<evidence type="ECO:0000256" key="1">
    <source>
        <dbReference type="ARBA" id="ARBA00004651"/>
    </source>
</evidence>
<dbReference type="GO" id="GO:0015171">
    <property type="term" value="F:amino acid transmembrane transporter activity"/>
    <property type="evidence" value="ECO:0007669"/>
    <property type="project" value="TreeGrafter"/>
</dbReference>
<keyword evidence="4 6" id="KW-1133">Transmembrane helix</keyword>
<gene>
    <name evidence="7" type="ORF">NM06_02885</name>
</gene>
<feature type="transmembrane region" description="Helical" evidence="6">
    <location>
        <begin position="74"/>
        <end position="91"/>
    </location>
</feature>
<evidence type="ECO:0000256" key="6">
    <source>
        <dbReference type="SAM" id="Phobius"/>
    </source>
</evidence>